<gene>
    <name evidence="2" type="ORF">HXM71_07840</name>
</gene>
<dbReference type="PANTHER" id="PTHR43358">
    <property type="entry name" value="ALPHA/BETA-HYDROLASE"/>
    <property type="match status" value="1"/>
</dbReference>
<dbReference type="InterPro" id="IPR005645">
    <property type="entry name" value="FSH-like_dom"/>
</dbReference>
<dbReference type="SUPFAM" id="SSF53474">
    <property type="entry name" value="alpha/beta-Hydrolases"/>
    <property type="match status" value="1"/>
</dbReference>
<accession>A0A930HDN1</accession>
<dbReference type="InterPro" id="IPR052920">
    <property type="entry name" value="DNA-binding_regulatory"/>
</dbReference>
<proteinExistence type="predicted"/>
<evidence type="ECO:0000259" key="1">
    <source>
        <dbReference type="Pfam" id="PF03959"/>
    </source>
</evidence>
<feature type="non-terminal residue" evidence="2">
    <location>
        <position position="1"/>
    </location>
</feature>
<comment type="caution">
    <text evidence="2">The sequence shown here is derived from an EMBL/GenBank/DDBJ whole genome shotgun (WGS) entry which is preliminary data.</text>
</comment>
<dbReference type="EMBL" id="JABZQH010000374">
    <property type="protein sequence ID" value="MBF1353003.1"/>
    <property type="molecule type" value="Genomic_DNA"/>
</dbReference>
<reference evidence="2" key="1">
    <citation type="submission" date="2020-04" db="EMBL/GenBank/DDBJ databases">
        <title>Deep metagenomics examines the oral microbiome during advanced dental caries in children, revealing novel taxa and co-occurrences with host molecules.</title>
        <authorList>
            <person name="Baker J.L."/>
            <person name="Morton J.T."/>
            <person name="Dinis M."/>
            <person name="Alvarez R."/>
            <person name="Tran N.C."/>
            <person name="Knight R."/>
            <person name="Edlund A."/>
        </authorList>
    </citation>
    <scope>NUCLEOTIDE SEQUENCE</scope>
    <source>
        <strain evidence="2">JCVI_24_bin.8</strain>
    </source>
</reference>
<evidence type="ECO:0000313" key="2">
    <source>
        <dbReference type="EMBL" id="MBF1353003.1"/>
    </source>
</evidence>
<dbReference type="Pfam" id="PF03959">
    <property type="entry name" value="FSH1"/>
    <property type="match status" value="1"/>
</dbReference>
<sequence length="173" mass="19224">LDWADIVRKIYAPDIPIILHGASMGAATVLITAGMHDNLVDSNIKPNIICCIADSPYDDIIGQIEYLLGERSNITKKIAIGLFKANMRLRAKANASDASPITSMSHIKLPIMFVHGKDDRYVLPDNSLRLYEVCKSEIKELLIVEEAGHVCSYVVQPDEYEKTFSSFVDSIIE</sequence>
<dbReference type="PANTHER" id="PTHR43358:SF4">
    <property type="entry name" value="ALPHA_BETA HYDROLASE FOLD-1 DOMAIN-CONTAINING PROTEIN"/>
    <property type="match status" value="1"/>
</dbReference>
<dbReference type="AlphaFoldDB" id="A0A930HDN1"/>
<organism evidence="2 3">
    <name type="scientific">Mogibacterium diversum</name>
    <dbReference type="NCBI Taxonomy" id="114527"/>
    <lineage>
        <taxon>Bacteria</taxon>
        <taxon>Bacillati</taxon>
        <taxon>Bacillota</taxon>
        <taxon>Clostridia</taxon>
        <taxon>Peptostreptococcales</taxon>
        <taxon>Anaerovoracaceae</taxon>
        <taxon>Mogibacterium</taxon>
    </lineage>
</organism>
<protein>
    <submittedName>
        <fullName evidence="2">Prolyl oligopeptidase family serine peptidase</fullName>
    </submittedName>
</protein>
<dbReference type="Proteomes" id="UP000722050">
    <property type="component" value="Unassembled WGS sequence"/>
</dbReference>
<dbReference type="Gene3D" id="3.40.50.1820">
    <property type="entry name" value="alpha/beta hydrolase"/>
    <property type="match status" value="1"/>
</dbReference>
<feature type="domain" description="Serine hydrolase" evidence="1">
    <location>
        <begin position="23"/>
        <end position="149"/>
    </location>
</feature>
<dbReference type="InterPro" id="IPR029058">
    <property type="entry name" value="AB_hydrolase_fold"/>
</dbReference>
<name>A0A930HDN1_9FIRM</name>
<evidence type="ECO:0000313" key="3">
    <source>
        <dbReference type="Proteomes" id="UP000722050"/>
    </source>
</evidence>